<evidence type="ECO:0000313" key="5">
    <source>
        <dbReference type="EMBL" id="UWM55886.1"/>
    </source>
</evidence>
<keyword evidence="2" id="KW-0804">Transcription</keyword>
<dbReference type="InterPro" id="IPR007050">
    <property type="entry name" value="HTH_bacterioopsin"/>
</dbReference>
<protein>
    <submittedName>
        <fullName evidence="5">Helix-turn-helix domain-containing protein</fullName>
    </submittedName>
</protein>
<feature type="domain" description="HVO-0513-like N-terminal" evidence="4">
    <location>
        <begin position="16"/>
        <end position="150"/>
    </location>
</feature>
<dbReference type="InterPro" id="IPR016032">
    <property type="entry name" value="Sig_transdc_resp-reg_C-effctor"/>
</dbReference>
<proteinExistence type="predicted"/>
<evidence type="ECO:0000259" key="3">
    <source>
        <dbReference type="Pfam" id="PF04967"/>
    </source>
</evidence>
<dbReference type="GO" id="GO:0003677">
    <property type="term" value="F:DNA binding"/>
    <property type="evidence" value="ECO:0007669"/>
    <property type="project" value="InterPro"/>
</dbReference>
<keyword evidence="1" id="KW-0805">Transcription regulation</keyword>
<dbReference type="Pfam" id="PF24278">
    <property type="entry name" value="HVO_0513_N"/>
    <property type="match status" value="1"/>
</dbReference>
<evidence type="ECO:0000259" key="4">
    <source>
        <dbReference type="Pfam" id="PF24278"/>
    </source>
</evidence>
<gene>
    <name evidence="5" type="ORF">N0B31_06275</name>
</gene>
<dbReference type="AlphaFoldDB" id="A0A9E7R5L3"/>
<dbReference type="SUPFAM" id="SSF46894">
    <property type="entry name" value="C-terminal effector domain of the bipartite response regulators"/>
    <property type="match status" value="1"/>
</dbReference>
<dbReference type="InterPro" id="IPR056493">
    <property type="entry name" value="HVO_0513_N"/>
</dbReference>
<dbReference type="PANTHER" id="PTHR34236:SF1">
    <property type="entry name" value="DIMETHYL SULFOXIDE REDUCTASE TRANSCRIPTIONAL ACTIVATOR"/>
    <property type="match status" value="1"/>
</dbReference>
<dbReference type="InterPro" id="IPR036388">
    <property type="entry name" value="WH-like_DNA-bd_sf"/>
</dbReference>
<organism evidence="5 6">
    <name type="scientific">Salinirubellus salinus</name>
    <dbReference type="NCBI Taxonomy" id="1364945"/>
    <lineage>
        <taxon>Archaea</taxon>
        <taxon>Methanobacteriati</taxon>
        <taxon>Methanobacteriota</taxon>
        <taxon>Stenosarchaea group</taxon>
        <taxon>Halobacteria</taxon>
        <taxon>Halobacteriales</taxon>
        <taxon>Natronomonadaceae</taxon>
        <taxon>Salinirubellus</taxon>
    </lineage>
</organism>
<reference evidence="5" key="1">
    <citation type="submission" date="2022-09" db="EMBL/GenBank/DDBJ databases">
        <title>Diverse halophilic archaea isolated from saline environments.</title>
        <authorList>
            <person name="Cui H.-L."/>
        </authorList>
    </citation>
    <scope>NUCLEOTIDE SEQUENCE</scope>
    <source>
        <strain evidence="5">ZS-35-S2</strain>
    </source>
</reference>
<dbReference type="Gene3D" id="1.10.10.10">
    <property type="entry name" value="Winged helix-like DNA-binding domain superfamily/Winged helix DNA-binding domain"/>
    <property type="match status" value="1"/>
</dbReference>
<dbReference type="GO" id="GO:0006355">
    <property type="term" value="P:regulation of DNA-templated transcription"/>
    <property type="evidence" value="ECO:0007669"/>
    <property type="project" value="InterPro"/>
</dbReference>
<evidence type="ECO:0000256" key="2">
    <source>
        <dbReference type="ARBA" id="ARBA00023163"/>
    </source>
</evidence>
<dbReference type="RefSeq" id="WP_260594997.1">
    <property type="nucleotide sequence ID" value="NZ_CP104003.1"/>
</dbReference>
<dbReference type="KEGG" id="ssai:N0B31_06275"/>
<evidence type="ECO:0000256" key="1">
    <source>
        <dbReference type="ARBA" id="ARBA00023015"/>
    </source>
</evidence>
<dbReference type="PANTHER" id="PTHR34236">
    <property type="entry name" value="DIMETHYL SULFOXIDE REDUCTASE TRANSCRIPTIONAL ACTIVATOR"/>
    <property type="match status" value="1"/>
</dbReference>
<sequence>MRHVTFVVVPKEGGLHPAADALEAHPSISRDTILHLNLLNDGTAVALDHHRGDPEVLRGILADCPDIIRYDVTEGEDGLEAYIHFHPNEAAAALLWLTNEFELIVETPIEPADESGAIRVGIIGADDVVQRAIDYVPDNVRLELERLSDYEPGSKELMAMLTDRQREILATAVEVGYYDVPRRATHQNIADALDLSTTTVGEHLRKIEAKLLSDIVK</sequence>
<dbReference type="EMBL" id="CP104003">
    <property type="protein sequence ID" value="UWM55886.1"/>
    <property type="molecule type" value="Genomic_DNA"/>
</dbReference>
<dbReference type="Pfam" id="PF04967">
    <property type="entry name" value="HTH_10"/>
    <property type="match status" value="1"/>
</dbReference>
<name>A0A9E7R5L3_9EURY</name>
<accession>A0A9E7R5L3</accession>
<keyword evidence="6" id="KW-1185">Reference proteome</keyword>
<dbReference type="GeneID" id="74942011"/>
<evidence type="ECO:0000313" key="6">
    <source>
        <dbReference type="Proteomes" id="UP001057580"/>
    </source>
</evidence>
<dbReference type="Proteomes" id="UP001057580">
    <property type="component" value="Chromosome"/>
</dbReference>
<feature type="domain" description="HTH bat-type" evidence="3">
    <location>
        <begin position="161"/>
        <end position="212"/>
    </location>
</feature>